<feature type="compositionally biased region" description="Basic and acidic residues" evidence="1">
    <location>
        <begin position="40"/>
        <end position="55"/>
    </location>
</feature>
<gene>
    <name evidence="2" type="ORF">RND71_017280</name>
</gene>
<sequence length="149" mass="15514">MDDSYLQLAAQAATPPLPTAIGGAAVMSSATLVNAAPATGEHHGRDISDDEKSDHGASAGRRKPPLPLQPIQQKVGDGYSLTSPDSKHAGGYNLQSPDFVSSGSIITSGPSFSKHTVYQDAPQVTGCETRVPPAVTDPKNNIMDYNSQI</sequence>
<protein>
    <submittedName>
        <fullName evidence="2">Uncharacterized protein</fullName>
    </submittedName>
</protein>
<name>A0AAE1S0A2_9SOLA</name>
<reference evidence="2" key="1">
    <citation type="submission" date="2023-12" db="EMBL/GenBank/DDBJ databases">
        <title>Genome assembly of Anisodus tanguticus.</title>
        <authorList>
            <person name="Wang Y.-J."/>
        </authorList>
    </citation>
    <scope>NUCLEOTIDE SEQUENCE</scope>
    <source>
        <strain evidence="2">KB-2021</strain>
        <tissue evidence="2">Leaf</tissue>
    </source>
</reference>
<proteinExistence type="predicted"/>
<dbReference type="EMBL" id="JAVYJV010000009">
    <property type="protein sequence ID" value="KAK4362039.1"/>
    <property type="molecule type" value="Genomic_DNA"/>
</dbReference>
<accession>A0AAE1S0A2</accession>
<dbReference type="AlphaFoldDB" id="A0AAE1S0A2"/>
<feature type="compositionally biased region" description="Polar residues" evidence="1">
    <location>
        <begin position="93"/>
        <end position="112"/>
    </location>
</feature>
<evidence type="ECO:0000313" key="2">
    <source>
        <dbReference type="EMBL" id="KAK4362039.1"/>
    </source>
</evidence>
<organism evidence="2 3">
    <name type="scientific">Anisodus tanguticus</name>
    <dbReference type="NCBI Taxonomy" id="243964"/>
    <lineage>
        <taxon>Eukaryota</taxon>
        <taxon>Viridiplantae</taxon>
        <taxon>Streptophyta</taxon>
        <taxon>Embryophyta</taxon>
        <taxon>Tracheophyta</taxon>
        <taxon>Spermatophyta</taxon>
        <taxon>Magnoliopsida</taxon>
        <taxon>eudicotyledons</taxon>
        <taxon>Gunneridae</taxon>
        <taxon>Pentapetalae</taxon>
        <taxon>asterids</taxon>
        <taxon>lamiids</taxon>
        <taxon>Solanales</taxon>
        <taxon>Solanaceae</taxon>
        <taxon>Solanoideae</taxon>
        <taxon>Hyoscyameae</taxon>
        <taxon>Anisodus</taxon>
    </lineage>
</organism>
<dbReference type="Proteomes" id="UP001291623">
    <property type="component" value="Unassembled WGS sequence"/>
</dbReference>
<comment type="caution">
    <text evidence="2">The sequence shown here is derived from an EMBL/GenBank/DDBJ whole genome shotgun (WGS) entry which is preliminary data.</text>
</comment>
<feature type="region of interest" description="Disordered" evidence="1">
    <location>
        <begin position="36"/>
        <end position="112"/>
    </location>
</feature>
<evidence type="ECO:0000313" key="3">
    <source>
        <dbReference type="Proteomes" id="UP001291623"/>
    </source>
</evidence>
<evidence type="ECO:0000256" key="1">
    <source>
        <dbReference type="SAM" id="MobiDB-lite"/>
    </source>
</evidence>
<keyword evidence="3" id="KW-1185">Reference proteome</keyword>
<feature type="region of interest" description="Disordered" evidence="1">
    <location>
        <begin position="128"/>
        <end position="149"/>
    </location>
</feature>